<evidence type="ECO:0000313" key="2">
    <source>
        <dbReference type="Proteomes" id="UP001156601"/>
    </source>
</evidence>
<dbReference type="InterPro" id="IPR011257">
    <property type="entry name" value="DNA_glycosylase"/>
</dbReference>
<sequence length="234" mass="26859">MNKTEHFEQIFQRASDRKGGDLALQSLVSKPLETRDLLQIPDDRWLAEFTKKVFQSGFVWRVVRQKWPDFEEVFFEFNIEKILMMPDEMLEKKATDPKIIRNLNKVRTIRDNAHMIKDVSDEHGSFAAFVAKRDSRDVIGLWDFLKQKGARLGGNTGAYALRFLGVDTFILSNDVEAYFRSHDLVSGSLRSKRSLQTIQDTFQFWQSTSGLSFQELSQILALSVGDNAVGIEST</sequence>
<dbReference type="GO" id="GO:0006284">
    <property type="term" value="P:base-excision repair"/>
    <property type="evidence" value="ECO:0007669"/>
    <property type="project" value="InterPro"/>
</dbReference>
<protein>
    <submittedName>
        <fullName evidence="1">DNA-3-methyladenine glycosylase</fullName>
    </submittedName>
</protein>
<reference evidence="1" key="1">
    <citation type="journal article" date="2014" name="Int. J. Syst. Evol. Microbiol.">
        <title>Complete genome sequence of Corynebacterium casei LMG S-19264T (=DSM 44701T), isolated from a smear-ripened cheese.</title>
        <authorList>
            <consortium name="US DOE Joint Genome Institute (JGI-PGF)"/>
            <person name="Walter F."/>
            <person name="Albersmeier A."/>
            <person name="Kalinowski J."/>
            <person name="Ruckert C."/>
        </authorList>
    </citation>
    <scope>NUCLEOTIDE SEQUENCE</scope>
    <source>
        <strain evidence="1">NBRC 110023</strain>
    </source>
</reference>
<gene>
    <name evidence="1" type="ORF">GCM10007852_33190</name>
</gene>
<dbReference type="Gene3D" id="1.10.340.30">
    <property type="entry name" value="Hypothetical protein, domain 2"/>
    <property type="match status" value="1"/>
</dbReference>
<name>A0AA37SZQ3_9ALTE</name>
<evidence type="ECO:0000313" key="1">
    <source>
        <dbReference type="EMBL" id="GLR72411.1"/>
    </source>
</evidence>
<reference evidence="1" key="2">
    <citation type="submission" date="2023-01" db="EMBL/GenBank/DDBJ databases">
        <title>Draft genome sequence of Agaribacter marinus strain NBRC 110023.</title>
        <authorList>
            <person name="Sun Q."/>
            <person name="Mori K."/>
        </authorList>
    </citation>
    <scope>NUCLEOTIDE SEQUENCE</scope>
    <source>
        <strain evidence="1">NBRC 110023</strain>
    </source>
</reference>
<dbReference type="InterPro" id="IPR005019">
    <property type="entry name" value="Adenine_glyco"/>
</dbReference>
<dbReference type="PANTHER" id="PTHR30037">
    <property type="entry name" value="DNA-3-METHYLADENINE GLYCOSYLASE 1"/>
    <property type="match status" value="1"/>
</dbReference>
<dbReference type="EMBL" id="BSOT01000009">
    <property type="protein sequence ID" value="GLR72411.1"/>
    <property type="molecule type" value="Genomic_DNA"/>
</dbReference>
<dbReference type="Proteomes" id="UP001156601">
    <property type="component" value="Unassembled WGS sequence"/>
</dbReference>
<dbReference type="AlphaFoldDB" id="A0AA37SZQ3"/>
<dbReference type="Pfam" id="PF03352">
    <property type="entry name" value="Adenine_glyco"/>
    <property type="match status" value="1"/>
</dbReference>
<dbReference type="RefSeq" id="WP_284218823.1">
    <property type="nucleotide sequence ID" value="NZ_BSOT01000009.1"/>
</dbReference>
<comment type="caution">
    <text evidence="1">The sequence shown here is derived from an EMBL/GenBank/DDBJ whole genome shotgun (WGS) entry which is preliminary data.</text>
</comment>
<dbReference type="SUPFAM" id="SSF48150">
    <property type="entry name" value="DNA-glycosylase"/>
    <property type="match status" value="1"/>
</dbReference>
<keyword evidence="2" id="KW-1185">Reference proteome</keyword>
<organism evidence="1 2">
    <name type="scientific">Agaribacter marinus</name>
    <dbReference type="NCBI Taxonomy" id="1431249"/>
    <lineage>
        <taxon>Bacteria</taxon>
        <taxon>Pseudomonadati</taxon>
        <taxon>Pseudomonadota</taxon>
        <taxon>Gammaproteobacteria</taxon>
        <taxon>Alteromonadales</taxon>
        <taxon>Alteromonadaceae</taxon>
        <taxon>Agaribacter</taxon>
    </lineage>
</organism>
<dbReference type="InterPro" id="IPR052891">
    <property type="entry name" value="DNA-3mA_glycosylase"/>
</dbReference>
<dbReference type="GO" id="GO:0008725">
    <property type="term" value="F:DNA-3-methyladenine glycosylase activity"/>
    <property type="evidence" value="ECO:0007669"/>
    <property type="project" value="InterPro"/>
</dbReference>
<accession>A0AA37SZQ3</accession>
<dbReference type="PANTHER" id="PTHR30037:SF3">
    <property type="entry name" value="BLR0857 PROTEIN"/>
    <property type="match status" value="1"/>
</dbReference>
<proteinExistence type="predicted"/>